<organism evidence="7 8">
    <name type="scientific">Lederbergia galactosidilytica</name>
    <dbReference type="NCBI Taxonomy" id="217031"/>
    <lineage>
        <taxon>Bacteria</taxon>
        <taxon>Bacillati</taxon>
        <taxon>Bacillota</taxon>
        <taxon>Bacilli</taxon>
        <taxon>Bacillales</taxon>
        <taxon>Bacillaceae</taxon>
        <taxon>Lederbergia</taxon>
    </lineage>
</organism>
<dbReference type="GO" id="GO:0005886">
    <property type="term" value="C:plasma membrane"/>
    <property type="evidence" value="ECO:0007669"/>
    <property type="project" value="UniProtKB-SubCell"/>
</dbReference>
<evidence type="ECO:0000313" key="8">
    <source>
        <dbReference type="Proteomes" id="UP000053881"/>
    </source>
</evidence>
<proteinExistence type="predicted"/>
<sequence length="189" mass="20568">MKNTQQNSLKPFISLILSTNIPKLALTMGLITSMITTLAGLVVPLLTKNLVDGFSVSSLSVPLISAIVVAFIVQAVINGISMYLLTAVGQKIVAKLRDSMWGKLIRLPVSYFDKNSSGETVSRVVNDTSIVKDLISQHFPQFVTGIISIIGAITILLVMDWKMTLIMLLSVPLTIVIMIPLGKQMAKIW</sequence>
<evidence type="ECO:0000256" key="4">
    <source>
        <dbReference type="ARBA" id="ARBA00023136"/>
    </source>
</evidence>
<feature type="transmembrane region" description="Helical" evidence="5">
    <location>
        <begin position="165"/>
        <end position="182"/>
    </location>
</feature>
<gene>
    <name evidence="7" type="ORF">ACA29_15710</name>
</gene>
<evidence type="ECO:0000313" key="7">
    <source>
        <dbReference type="EMBL" id="KRG11775.1"/>
    </source>
</evidence>
<dbReference type="InterPro" id="IPR039421">
    <property type="entry name" value="Type_1_exporter"/>
</dbReference>
<keyword evidence="4 5" id="KW-0472">Membrane</keyword>
<evidence type="ECO:0000256" key="2">
    <source>
        <dbReference type="ARBA" id="ARBA00022692"/>
    </source>
</evidence>
<dbReference type="AlphaFoldDB" id="A0A0Q9XTY2"/>
<dbReference type="SUPFAM" id="SSF90123">
    <property type="entry name" value="ABC transporter transmembrane region"/>
    <property type="match status" value="1"/>
</dbReference>
<dbReference type="Pfam" id="PF00664">
    <property type="entry name" value="ABC_membrane"/>
    <property type="match status" value="1"/>
</dbReference>
<dbReference type="GO" id="GO:0005524">
    <property type="term" value="F:ATP binding"/>
    <property type="evidence" value="ECO:0007669"/>
    <property type="project" value="InterPro"/>
</dbReference>
<feature type="domain" description="ABC transmembrane type-1" evidence="6">
    <location>
        <begin position="29"/>
        <end position="189"/>
    </location>
</feature>
<keyword evidence="2 5" id="KW-0812">Transmembrane</keyword>
<dbReference type="EMBL" id="LGPB01000113">
    <property type="protein sequence ID" value="KRG11775.1"/>
    <property type="molecule type" value="Genomic_DNA"/>
</dbReference>
<comment type="subcellular location">
    <subcellularLocation>
        <location evidence="1">Cell membrane</location>
        <topology evidence="1">Multi-pass membrane protein</topology>
    </subcellularLocation>
</comment>
<protein>
    <recommendedName>
        <fullName evidence="6">ABC transmembrane type-1 domain-containing protein</fullName>
    </recommendedName>
</protein>
<dbReference type="Gene3D" id="1.20.1560.10">
    <property type="entry name" value="ABC transporter type 1, transmembrane domain"/>
    <property type="match status" value="1"/>
</dbReference>
<accession>A0A0Q9XTY2</accession>
<evidence type="ECO:0000259" key="6">
    <source>
        <dbReference type="PROSITE" id="PS50929"/>
    </source>
</evidence>
<dbReference type="PATRIC" id="fig|217031.4.peg.5344"/>
<evidence type="ECO:0000256" key="5">
    <source>
        <dbReference type="SAM" id="Phobius"/>
    </source>
</evidence>
<evidence type="ECO:0000256" key="3">
    <source>
        <dbReference type="ARBA" id="ARBA00022989"/>
    </source>
</evidence>
<name>A0A0Q9XTY2_9BACI</name>
<feature type="transmembrane region" description="Helical" evidence="5">
    <location>
        <begin position="21"/>
        <end position="43"/>
    </location>
</feature>
<dbReference type="PROSITE" id="PS50929">
    <property type="entry name" value="ABC_TM1F"/>
    <property type="match status" value="1"/>
</dbReference>
<dbReference type="Proteomes" id="UP000053881">
    <property type="component" value="Unassembled WGS sequence"/>
</dbReference>
<evidence type="ECO:0000256" key="1">
    <source>
        <dbReference type="ARBA" id="ARBA00004651"/>
    </source>
</evidence>
<dbReference type="InterPro" id="IPR036640">
    <property type="entry name" value="ABC1_TM_sf"/>
</dbReference>
<comment type="caution">
    <text evidence="7">The sequence shown here is derived from an EMBL/GenBank/DDBJ whole genome shotgun (WGS) entry which is preliminary data.</text>
</comment>
<feature type="transmembrane region" description="Helical" evidence="5">
    <location>
        <begin position="63"/>
        <end position="85"/>
    </location>
</feature>
<dbReference type="InterPro" id="IPR011527">
    <property type="entry name" value="ABC1_TM_dom"/>
</dbReference>
<dbReference type="GO" id="GO:0015421">
    <property type="term" value="F:ABC-type oligopeptide transporter activity"/>
    <property type="evidence" value="ECO:0007669"/>
    <property type="project" value="TreeGrafter"/>
</dbReference>
<dbReference type="PANTHER" id="PTHR43394:SF1">
    <property type="entry name" value="ATP-BINDING CASSETTE SUB-FAMILY B MEMBER 10, MITOCHONDRIAL"/>
    <property type="match status" value="1"/>
</dbReference>
<dbReference type="PANTHER" id="PTHR43394">
    <property type="entry name" value="ATP-DEPENDENT PERMEASE MDL1, MITOCHONDRIAL"/>
    <property type="match status" value="1"/>
</dbReference>
<feature type="transmembrane region" description="Helical" evidence="5">
    <location>
        <begin position="142"/>
        <end position="159"/>
    </location>
</feature>
<reference evidence="7 8" key="1">
    <citation type="submission" date="2015-06" db="EMBL/GenBank/DDBJ databases">
        <title>Genome sequencing project of Bacillus galactosidilyticus PL133.</title>
        <authorList>
            <person name="Gaiero J."/>
            <person name="Nicol R."/>
            <person name="Habash M."/>
        </authorList>
    </citation>
    <scope>NUCLEOTIDE SEQUENCE [LARGE SCALE GENOMIC DNA]</scope>
    <source>
        <strain evidence="7 8">PL133</strain>
    </source>
</reference>
<keyword evidence="3 5" id="KW-1133">Transmembrane helix</keyword>